<dbReference type="InterPro" id="IPR017850">
    <property type="entry name" value="Alkaline_phosphatase_core_sf"/>
</dbReference>
<keyword evidence="2" id="KW-1185">Reference proteome</keyword>
<dbReference type="SUPFAM" id="SSF53649">
    <property type="entry name" value="Alkaline phosphatase-like"/>
    <property type="match status" value="1"/>
</dbReference>
<evidence type="ECO:0000313" key="2">
    <source>
        <dbReference type="Proteomes" id="UP000240572"/>
    </source>
</evidence>
<dbReference type="CDD" id="cd16018">
    <property type="entry name" value="Enpp"/>
    <property type="match status" value="1"/>
</dbReference>
<name>A0A2P8D7S5_9BACT</name>
<dbReference type="OrthoDB" id="9779418at2"/>
<dbReference type="AlphaFoldDB" id="A0A2P8D7S5"/>
<reference evidence="1 2" key="1">
    <citation type="submission" date="2018-03" db="EMBL/GenBank/DDBJ databases">
        <title>Genomic Encyclopedia of Type Strains, Phase III (KMG-III): the genomes of soil and plant-associated and newly described type strains.</title>
        <authorList>
            <person name="Whitman W."/>
        </authorList>
    </citation>
    <scope>NUCLEOTIDE SEQUENCE [LARGE SCALE GENOMIC DNA]</scope>
    <source>
        <strain evidence="1 2">CGMCC 1.12700</strain>
    </source>
</reference>
<evidence type="ECO:0000313" key="1">
    <source>
        <dbReference type="EMBL" id="PSK93285.1"/>
    </source>
</evidence>
<protein>
    <submittedName>
        <fullName evidence="1">Putative AlkP superfamily pyrophosphatase or phosphodiesterase</fullName>
    </submittedName>
</protein>
<dbReference type="Gene3D" id="3.40.720.10">
    <property type="entry name" value="Alkaline Phosphatase, subunit A"/>
    <property type="match status" value="1"/>
</dbReference>
<dbReference type="InterPro" id="IPR002591">
    <property type="entry name" value="Phosphodiest/P_Trfase"/>
</dbReference>
<comment type="caution">
    <text evidence="1">The sequence shown here is derived from an EMBL/GenBank/DDBJ whole genome shotgun (WGS) entry which is preliminary data.</text>
</comment>
<dbReference type="Pfam" id="PF01663">
    <property type="entry name" value="Phosphodiest"/>
    <property type="match status" value="1"/>
</dbReference>
<proteinExistence type="predicted"/>
<dbReference type="GO" id="GO:0016787">
    <property type="term" value="F:hydrolase activity"/>
    <property type="evidence" value="ECO:0007669"/>
    <property type="project" value="UniProtKB-ARBA"/>
</dbReference>
<dbReference type="EMBL" id="PYGD01000002">
    <property type="protein sequence ID" value="PSK93285.1"/>
    <property type="molecule type" value="Genomic_DNA"/>
</dbReference>
<accession>A0A2P8D7S5</accession>
<dbReference type="RefSeq" id="WP_106522300.1">
    <property type="nucleotide sequence ID" value="NZ_PYGD01000002.1"/>
</dbReference>
<sequence>MKKLLFACQLSLGLTAGLYAQDRHVIVISVDGFRPEFYKDPSWGMVNLRQAMGEGAHAEGVRGVFPTVTYPSHTTILTGVKPLKHGIYYNTPVEATGITGRWYWEHDSIKVPTIWTAAKKAGLSTACVSWPVTVGAPITYNIPETWDLPAREGGEMDRIAATARQANPAGLFEEVQQYATGKLDASDFTLDYLSGDENLARIGAYLVRKYKPGFLAVHIANVDHFEHEQGRDGDKVRAAVASADRAIKTIIEATEKAGIRENTTFLVVGDHGFVDIHTQLAPNVLLTKAGLIDPKNRKDWKAYFHASGGSTFLHLRDNKDKQTLEKVKALLAAMPAAQKNLFRVVDRAELDVVGADPNAALALAPVQGVTFSPALEGDILKAAHGGTHGYYPDFKEIQTGFVAFGKGIRKGVTLPVMGLEDIAPLIARLLNIDFPSADGILYPGLLAK</sequence>
<organism evidence="1 2">
    <name type="scientific">Taibaiella chishuiensis</name>
    <dbReference type="NCBI Taxonomy" id="1434707"/>
    <lineage>
        <taxon>Bacteria</taxon>
        <taxon>Pseudomonadati</taxon>
        <taxon>Bacteroidota</taxon>
        <taxon>Chitinophagia</taxon>
        <taxon>Chitinophagales</taxon>
        <taxon>Chitinophagaceae</taxon>
        <taxon>Taibaiella</taxon>
    </lineage>
</organism>
<dbReference type="Proteomes" id="UP000240572">
    <property type="component" value="Unassembled WGS sequence"/>
</dbReference>
<dbReference type="PANTHER" id="PTHR10151:SF120">
    <property type="entry name" value="BIS(5'-ADENOSYL)-TRIPHOSPHATASE"/>
    <property type="match status" value="1"/>
</dbReference>
<dbReference type="PANTHER" id="PTHR10151">
    <property type="entry name" value="ECTONUCLEOTIDE PYROPHOSPHATASE/PHOSPHODIESTERASE"/>
    <property type="match status" value="1"/>
</dbReference>
<gene>
    <name evidence="1" type="ORF">B0I18_102255</name>
</gene>